<feature type="transmembrane region" description="Helical" evidence="5">
    <location>
        <begin position="62"/>
        <end position="80"/>
    </location>
</feature>
<organism evidence="7 8">
    <name type="scientific">Spongisporangium articulatum</name>
    <dbReference type="NCBI Taxonomy" id="3362603"/>
    <lineage>
        <taxon>Bacteria</taxon>
        <taxon>Bacillati</taxon>
        <taxon>Actinomycetota</taxon>
        <taxon>Actinomycetes</taxon>
        <taxon>Kineosporiales</taxon>
        <taxon>Kineosporiaceae</taxon>
        <taxon>Spongisporangium</taxon>
    </lineage>
</organism>
<feature type="transmembrane region" description="Helical" evidence="5">
    <location>
        <begin position="32"/>
        <end position="50"/>
    </location>
</feature>
<sequence>MSLAFAVQGLGFSVLVTHLPQFSDRYALGDGAVTAVVLMVTVLAGVGSVASEALAARASSRVALQVSLLLVGVSLALLTLNAGFGVAAVGFAFYGLAVGGVDATSNMQGVAVQARYGRSLIASFHASWSAAAIAGALYVALGEQVDLDLSASLAPVAVVALLAGWRLGPRLVPPGEGHVVTPEEPVDDDRSAPEVAAPAAGGMSAARPVLLVGLALTAFWAVDSSVSNWSALYLEDLHAGTWTALGYAGYQVTALLSRLGGDRAANRFGAASTVRAAAAIGTLGALVVVLAPNAAVAVAGFTLIGVGLPVVAPLCFTAVAQLASAGDGRYDSVAVDTAIARLNVFNYAGSLIGAAAVGAVGALASLRVGLVVALLMALGVSALAPVFARAEHLASS</sequence>
<feature type="domain" description="Major facilitator superfamily (MFS) profile" evidence="6">
    <location>
        <begin position="201"/>
        <end position="396"/>
    </location>
</feature>
<feature type="transmembrane region" description="Helical" evidence="5">
    <location>
        <begin position="147"/>
        <end position="165"/>
    </location>
</feature>
<dbReference type="PROSITE" id="PS50850">
    <property type="entry name" value="MFS"/>
    <property type="match status" value="1"/>
</dbReference>
<name>A0ABW8ALE5_9ACTN</name>
<evidence type="ECO:0000259" key="6">
    <source>
        <dbReference type="PROSITE" id="PS50850"/>
    </source>
</evidence>
<evidence type="ECO:0000256" key="2">
    <source>
        <dbReference type="ARBA" id="ARBA00022692"/>
    </source>
</evidence>
<gene>
    <name evidence="7" type="ORF">ACIB24_07670</name>
</gene>
<dbReference type="InterPro" id="IPR051788">
    <property type="entry name" value="MFS_Transporter"/>
</dbReference>
<dbReference type="Gene3D" id="1.20.1250.20">
    <property type="entry name" value="MFS general substrate transporter like domains"/>
    <property type="match status" value="1"/>
</dbReference>
<evidence type="ECO:0000313" key="8">
    <source>
        <dbReference type="Proteomes" id="UP001612915"/>
    </source>
</evidence>
<feature type="transmembrane region" description="Helical" evidence="5">
    <location>
        <begin position="344"/>
        <end position="364"/>
    </location>
</feature>
<proteinExistence type="predicted"/>
<evidence type="ECO:0000256" key="1">
    <source>
        <dbReference type="ARBA" id="ARBA00004651"/>
    </source>
</evidence>
<dbReference type="InterPro" id="IPR020846">
    <property type="entry name" value="MFS_dom"/>
</dbReference>
<dbReference type="InterPro" id="IPR036259">
    <property type="entry name" value="MFS_trans_sf"/>
</dbReference>
<evidence type="ECO:0000256" key="3">
    <source>
        <dbReference type="ARBA" id="ARBA00022989"/>
    </source>
</evidence>
<evidence type="ECO:0000256" key="4">
    <source>
        <dbReference type="ARBA" id="ARBA00023136"/>
    </source>
</evidence>
<feature type="transmembrane region" description="Helical" evidence="5">
    <location>
        <begin position="273"/>
        <end position="291"/>
    </location>
</feature>
<protein>
    <submittedName>
        <fullName evidence="7">MFS transporter</fullName>
    </submittedName>
</protein>
<feature type="transmembrane region" description="Helical" evidence="5">
    <location>
        <begin position="370"/>
        <end position="388"/>
    </location>
</feature>
<evidence type="ECO:0000256" key="5">
    <source>
        <dbReference type="SAM" id="Phobius"/>
    </source>
</evidence>
<dbReference type="RefSeq" id="WP_398277619.1">
    <property type="nucleotide sequence ID" value="NZ_JBITLV010000002.1"/>
</dbReference>
<comment type="caution">
    <text evidence="7">The sequence shown here is derived from an EMBL/GenBank/DDBJ whole genome shotgun (WGS) entry which is preliminary data.</text>
</comment>
<dbReference type="PANTHER" id="PTHR23514">
    <property type="entry name" value="BYPASS OF STOP CODON PROTEIN 6"/>
    <property type="match status" value="1"/>
</dbReference>
<dbReference type="SUPFAM" id="SSF103473">
    <property type="entry name" value="MFS general substrate transporter"/>
    <property type="match status" value="1"/>
</dbReference>
<keyword evidence="3 5" id="KW-1133">Transmembrane helix</keyword>
<keyword evidence="2 5" id="KW-0812">Transmembrane</keyword>
<keyword evidence="4 5" id="KW-0472">Membrane</keyword>
<dbReference type="PANTHER" id="PTHR23514:SF13">
    <property type="entry name" value="INNER MEMBRANE PROTEIN YBJJ"/>
    <property type="match status" value="1"/>
</dbReference>
<dbReference type="EMBL" id="JBITLV010000002">
    <property type="protein sequence ID" value="MFI7586938.1"/>
    <property type="molecule type" value="Genomic_DNA"/>
</dbReference>
<dbReference type="Proteomes" id="UP001612915">
    <property type="component" value="Unassembled WGS sequence"/>
</dbReference>
<comment type="subcellular location">
    <subcellularLocation>
        <location evidence="1">Cell membrane</location>
        <topology evidence="1">Multi-pass membrane protein</topology>
    </subcellularLocation>
</comment>
<accession>A0ABW8ALE5</accession>
<reference evidence="7 8" key="1">
    <citation type="submission" date="2024-10" db="EMBL/GenBank/DDBJ databases">
        <title>The Natural Products Discovery Center: Release of the First 8490 Sequenced Strains for Exploring Actinobacteria Biosynthetic Diversity.</title>
        <authorList>
            <person name="Kalkreuter E."/>
            <person name="Kautsar S.A."/>
            <person name="Yang D."/>
            <person name="Bader C.D."/>
            <person name="Teijaro C.N."/>
            <person name="Fluegel L."/>
            <person name="Davis C.M."/>
            <person name="Simpson J.R."/>
            <person name="Lauterbach L."/>
            <person name="Steele A.D."/>
            <person name="Gui C."/>
            <person name="Meng S."/>
            <person name="Li G."/>
            <person name="Viehrig K."/>
            <person name="Ye F."/>
            <person name="Su P."/>
            <person name="Kiefer A.F."/>
            <person name="Nichols A."/>
            <person name="Cepeda A.J."/>
            <person name="Yan W."/>
            <person name="Fan B."/>
            <person name="Jiang Y."/>
            <person name="Adhikari A."/>
            <person name="Zheng C.-J."/>
            <person name="Schuster L."/>
            <person name="Cowan T.M."/>
            <person name="Smanski M.J."/>
            <person name="Chevrette M.G."/>
            <person name="De Carvalho L.P.S."/>
            <person name="Shen B."/>
        </authorList>
    </citation>
    <scope>NUCLEOTIDE SEQUENCE [LARGE SCALE GENOMIC DNA]</scope>
    <source>
        <strain evidence="7 8">NPDC049639</strain>
    </source>
</reference>
<keyword evidence="8" id="KW-1185">Reference proteome</keyword>
<feature type="transmembrane region" description="Helical" evidence="5">
    <location>
        <begin position="242"/>
        <end position="261"/>
    </location>
</feature>
<evidence type="ECO:0000313" key="7">
    <source>
        <dbReference type="EMBL" id="MFI7586938.1"/>
    </source>
</evidence>
<feature type="transmembrane region" description="Helical" evidence="5">
    <location>
        <begin position="119"/>
        <end position="141"/>
    </location>
</feature>
<feature type="transmembrane region" description="Helical" evidence="5">
    <location>
        <begin position="297"/>
        <end position="323"/>
    </location>
</feature>